<dbReference type="Pfam" id="PF04586">
    <property type="entry name" value="Peptidase_S78"/>
    <property type="match status" value="1"/>
</dbReference>
<feature type="coiled-coil region" evidence="7">
    <location>
        <begin position="217"/>
        <end position="320"/>
    </location>
</feature>
<evidence type="ECO:0000259" key="9">
    <source>
        <dbReference type="Pfam" id="PF04586"/>
    </source>
</evidence>
<dbReference type="InterPro" id="IPR006433">
    <property type="entry name" value="Prohead_protease"/>
</dbReference>
<evidence type="ECO:0000256" key="1">
    <source>
        <dbReference type="ARBA" id="ARBA00004328"/>
    </source>
</evidence>
<protein>
    <submittedName>
        <fullName evidence="11">Putative phage capsid family protein</fullName>
    </submittedName>
</protein>
<dbReference type="SUPFAM" id="SSF56563">
    <property type="entry name" value="Major capsid protein gp5"/>
    <property type="match status" value="1"/>
</dbReference>
<dbReference type="NCBIfam" id="TIGR01554">
    <property type="entry name" value="major_cap_HK97"/>
    <property type="match status" value="1"/>
</dbReference>
<keyword evidence="5" id="KW-0946">Virion</keyword>
<keyword evidence="2" id="KW-1188">Viral release from host cell</keyword>
<evidence type="ECO:0000256" key="5">
    <source>
        <dbReference type="ARBA" id="ARBA00022844"/>
    </source>
</evidence>
<evidence type="ECO:0000259" key="10">
    <source>
        <dbReference type="Pfam" id="PF05065"/>
    </source>
</evidence>
<dbReference type="InterPro" id="IPR054613">
    <property type="entry name" value="Peptidase_S78_dom"/>
</dbReference>
<dbReference type="GO" id="GO:0008233">
    <property type="term" value="F:peptidase activity"/>
    <property type="evidence" value="ECO:0007669"/>
    <property type="project" value="UniProtKB-KW"/>
</dbReference>
<reference evidence="11" key="1">
    <citation type="submission" date="2016-10" db="EMBL/GenBank/DDBJ databases">
        <authorList>
            <person name="Varghese N."/>
        </authorList>
    </citation>
    <scope>NUCLEOTIDE SEQUENCE</scope>
</reference>
<evidence type="ECO:0000256" key="7">
    <source>
        <dbReference type="SAM" id="Coils"/>
    </source>
</evidence>
<keyword evidence="7" id="KW-0175">Coiled coil</keyword>
<evidence type="ECO:0000256" key="8">
    <source>
        <dbReference type="SAM" id="MobiDB-lite"/>
    </source>
</evidence>
<dbReference type="NCBIfam" id="TIGR01543">
    <property type="entry name" value="proheadase_HK97"/>
    <property type="match status" value="1"/>
</dbReference>
<feature type="domain" description="Prohead serine protease" evidence="9">
    <location>
        <begin position="34"/>
        <end position="157"/>
    </location>
</feature>
<proteinExistence type="predicted"/>
<comment type="subcellular location">
    <subcellularLocation>
        <location evidence="1">Virion</location>
    </subcellularLocation>
</comment>
<keyword evidence="4" id="KW-0378">Hydrolase</keyword>
<evidence type="ECO:0000256" key="4">
    <source>
        <dbReference type="ARBA" id="ARBA00022801"/>
    </source>
</evidence>
<feature type="region of interest" description="Disordered" evidence="8">
    <location>
        <begin position="185"/>
        <end position="208"/>
    </location>
</feature>
<dbReference type="EMBL" id="KY052815">
    <property type="protein sequence ID" value="ASF00128.1"/>
    <property type="molecule type" value="Genomic_DNA"/>
</dbReference>
<dbReference type="GO" id="GO:0044423">
    <property type="term" value="C:virion component"/>
    <property type="evidence" value="ECO:0007669"/>
    <property type="project" value="UniProtKB-KW"/>
</dbReference>
<dbReference type="InterPro" id="IPR024455">
    <property type="entry name" value="Phage_capsid"/>
</dbReference>
<dbReference type="GO" id="GO:0046797">
    <property type="term" value="P:viral procapsid maturation"/>
    <property type="evidence" value="ECO:0007669"/>
    <property type="project" value="UniProtKB-KW"/>
</dbReference>
<keyword evidence="6" id="KW-1273">Viral capsid maturation</keyword>
<feature type="compositionally biased region" description="Basic and acidic residues" evidence="8">
    <location>
        <begin position="189"/>
        <end position="203"/>
    </location>
</feature>
<sequence length="685" mass="74710">MSSKIYHWTSTFKSLGENEDGGVDIKGSASTNALDRAGDIIESDAWTKGGLENYKGNPIILFNHNYDKPIGRAKDLKVTDNGLEISAKISKAAGDVTQLIKDGVLGAFSVGFKVKDADYMTETDGYKIKDAELFEVSVVSIPCNQGATFGLSKSFDSMEEYNKYKHTFYTANSNDSADAVEIEQPSTAKAKEMETNMSKEKQSPESNPEFNLESFAAEAAEKAVAQYAMKQAELKAAEQKAAEELAQKATEEAEVQKASEEAKQEEQKTVIQAGLTGAEKLMSDVEKRVNDNYTNLEGVVKSLEAQLAEKSEEIMNIRESKRHFSDRQGNNGDWKKSFEQDIADAKFAGLATGKGWETPMAKSLMEKVNQHSGVEVSSADFEQVVSTNIERDIENELVLAPLFREIAMTSANMIIPILPDAGYAEFTSNQAATGSSPYGNLETRGDTYGAPYTGVTMTERTLSTKKLISQSYLGNETEEDAIMPILPLIRESMVRSHARGIENAILAGDDADGVYGTSGAAFEGLLHLARNDSDYTQSSTAFASDTVTAAELLSMRKNMGKYGVNPADVVYIVSQRTYFELLEDAEFQDANLVGDMATKLSGEIGQVFGSRVLLCDEFATPAVSKFAAIAVNPRNFVLPRLRGVTVESDYEVAAQRRVLVASQRIGFTDLIDGATSKWGHMYKAS</sequence>
<organism evidence="11">
    <name type="scientific">uncultured virus</name>
    <dbReference type="NCBI Taxonomy" id="340016"/>
    <lineage>
        <taxon>Viruses</taxon>
        <taxon>environmental samples</taxon>
    </lineage>
</organism>
<dbReference type="InterPro" id="IPR054612">
    <property type="entry name" value="Phage_capsid-like_C"/>
</dbReference>
<evidence type="ECO:0000256" key="2">
    <source>
        <dbReference type="ARBA" id="ARBA00022612"/>
    </source>
</evidence>
<keyword evidence="6" id="KW-0118">Viral capsid assembly</keyword>
<feature type="domain" description="Phage capsid-like C-terminal" evidence="10">
    <location>
        <begin position="419"/>
        <end position="667"/>
    </location>
</feature>
<reference evidence="11" key="2">
    <citation type="journal article" date="2017" name="Nat. Commun.">
        <title>Single-virus genomics reveals hidden cosmopolitan and abundant viruses.</title>
        <authorList>
            <person name="Martinez-Hernandez F."/>
            <person name="Fornas O."/>
            <person name="Lluesma Gomez M."/>
            <person name="Bolduc B."/>
            <person name="de la Cruz Pena M.J."/>
            <person name="Martinez J.M."/>
            <person name="Anton J."/>
            <person name="Gasol J.M."/>
            <person name="Rosselli R."/>
            <person name="Rodriguez-Valera F."/>
            <person name="Sullivan M.B."/>
            <person name="Acinas S.G."/>
            <person name="Martinez-Garcia M."/>
        </authorList>
    </citation>
    <scope>NUCLEOTIDE SEQUENCE</scope>
</reference>
<name>A0A218MLI7_9VIRU</name>
<keyword evidence="3" id="KW-0645">Protease</keyword>
<evidence type="ECO:0000256" key="6">
    <source>
        <dbReference type="ARBA" id="ARBA00023045"/>
    </source>
</evidence>
<accession>A0A218MLI7</accession>
<dbReference type="Pfam" id="PF05065">
    <property type="entry name" value="Phage_capsid"/>
    <property type="match status" value="1"/>
</dbReference>
<evidence type="ECO:0000313" key="11">
    <source>
        <dbReference type="EMBL" id="ASF00128.1"/>
    </source>
</evidence>
<evidence type="ECO:0000256" key="3">
    <source>
        <dbReference type="ARBA" id="ARBA00022670"/>
    </source>
</evidence>
<dbReference type="GO" id="GO:0006508">
    <property type="term" value="P:proteolysis"/>
    <property type="evidence" value="ECO:0007669"/>
    <property type="project" value="UniProtKB-KW"/>
</dbReference>